<dbReference type="KEGG" id="hja:BST95_06065"/>
<dbReference type="Pfam" id="PF24463">
    <property type="entry name" value="DUF7577"/>
    <property type="match status" value="1"/>
</dbReference>
<proteinExistence type="predicted"/>
<keyword evidence="2" id="KW-0863">Zinc-finger</keyword>
<sequence length="104" mass="11928">MKKVYTSENRFYVGNIRNLLEAQGIASDLRNEHVSSATGEVPVFDAWPELWVEERDFERAQYIVEQALSPVDATPWLCPQCREENDPAFEFCWNCQAEAPASDT</sequence>
<gene>
    <name evidence="5" type="ORF">C0029_14620</name>
</gene>
<dbReference type="InterPro" id="IPR018551">
    <property type="entry name" value="DUF2007"/>
</dbReference>
<evidence type="ECO:0000259" key="4">
    <source>
        <dbReference type="PROSITE" id="PS01358"/>
    </source>
</evidence>
<comment type="caution">
    <text evidence="5">The sequence shown here is derived from an EMBL/GenBank/DDBJ whole genome shotgun (WGS) entry which is preliminary data.</text>
</comment>
<reference evidence="5 6" key="1">
    <citation type="submission" date="2018-01" db="EMBL/GenBank/DDBJ databases">
        <title>The draft genome sequence of Halioglobus japonicus S1-36.</title>
        <authorList>
            <person name="Du Z.-J."/>
            <person name="Shi M.-J."/>
        </authorList>
    </citation>
    <scope>NUCLEOTIDE SEQUENCE [LARGE SCALE GENOMIC DNA]</scope>
    <source>
        <strain evidence="5 6">S1-36</strain>
    </source>
</reference>
<feature type="domain" description="RanBP2-type" evidence="4">
    <location>
        <begin position="76"/>
        <end position="95"/>
    </location>
</feature>
<keyword evidence="1" id="KW-0479">Metal-binding</keyword>
<evidence type="ECO:0000256" key="2">
    <source>
        <dbReference type="ARBA" id="ARBA00022771"/>
    </source>
</evidence>
<dbReference type="Pfam" id="PF09413">
    <property type="entry name" value="DUF2007"/>
    <property type="match status" value="1"/>
</dbReference>
<organism evidence="5 6">
    <name type="scientific">Halioglobus japonicus</name>
    <dbReference type="NCBI Taxonomy" id="930805"/>
    <lineage>
        <taxon>Bacteria</taxon>
        <taxon>Pseudomonadati</taxon>
        <taxon>Pseudomonadota</taxon>
        <taxon>Gammaproteobacteria</taxon>
        <taxon>Cellvibrionales</taxon>
        <taxon>Halieaceae</taxon>
        <taxon>Halioglobus</taxon>
    </lineage>
</organism>
<dbReference type="InterPro" id="IPR055999">
    <property type="entry name" value="DUF7577"/>
</dbReference>
<name>A0AAP8MDJ4_9GAMM</name>
<keyword evidence="6" id="KW-1185">Reference proteome</keyword>
<evidence type="ECO:0000256" key="3">
    <source>
        <dbReference type="ARBA" id="ARBA00022833"/>
    </source>
</evidence>
<dbReference type="InterPro" id="IPR011322">
    <property type="entry name" value="N-reg_PII-like_a/b"/>
</dbReference>
<protein>
    <submittedName>
        <fullName evidence="5">DUF2007 domain-containing protein</fullName>
    </submittedName>
</protein>
<accession>A0AAP8MDJ4</accession>
<evidence type="ECO:0000313" key="6">
    <source>
        <dbReference type="Proteomes" id="UP000235162"/>
    </source>
</evidence>
<dbReference type="Proteomes" id="UP000235162">
    <property type="component" value="Unassembled WGS sequence"/>
</dbReference>
<dbReference type="GO" id="GO:0008270">
    <property type="term" value="F:zinc ion binding"/>
    <property type="evidence" value="ECO:0007669"/>
    <property type="project" value="UniProtKB-KW"/>
</dbReference>
<dbReference type="SUPFAM" id="SSF90209">
    <property type="entry name" value="Ran binding protein zinc finger-like"/>
    <property type="match status" value="1"/>
</dbReference>
<dbReference type="InterPro" id="IPR001876">
    <property type="entry name" value="Znf_RanBP2"/>
</dbReference>
<dbReference type="PROSITE" id="PS01358">
    <property type="entry name" value="ZF_RANBP2_1"/>
    <property type="match status" value="1"/>
</dbReference>
<evidence type="ECO:0000256" key="1">
    <source>
        <dbReference type="ARBA" id="ARBA00022723"/>
    </source>
</evidence>
<evidence type="ECO:0000313" key="5">
    <source>
        <dbReference type="EMBL" id="PLW85827.1"/>
    </source>
</evidence>
<dbReference type="InterPro" id="IPR036443">
    <property type="entry name" value="Znf_RanBP2_sf"/>
</dbReference>
<dbReference type="SUPFAM" id="SSF54913">
    <property type="entry name" value="GlnB-like"/>
    <property type="match status" value="1"/>
</dbReference>
<dbReference type="RefSeq" id="WP_066055478.1">
    <property type="nucleotide sequence ID" value="NZ_BMYL01000003.1"/>
</dbReference>
<dbReference type="EMBL" id="PKUR01000003">
    <property type="protein sequence ID" value="PLW85827.1"/>
    <property type="molecule type" value="Genomic_DNA"/>
</dbReference>
<dbReference type="AlphaFoldDB" id="A0AAP8MDJ4"/>
<dbReference type="Gene3D" id="3.30.70.790">
    <property type="entry name" value="UreE, C-terminal domain"/>
    <property type="match status" value="1"/>
</dbReference>
<keyword evidence="3" id="KW-0862">Zinc</keyword>